<gene>
    <name evidence="1" type="ORF">KSL82_07145</name>
</gene>
<proteinExistence type="predicted"/>
<keyword evidence="2" id="KW-1185">Reference proteome</keyword>
<sequence>MTFELVYRSSKGNKNYWTTKHHFTRKESDHYQWETIQRMNTEFPQLKFNYPTLFANKKIERFYYLDLESKNLRKLVPNKPKSSSVNVSNEDYQSPLKSKDRKYYAIAIDIDNERHYFNTNKGIFIKEFGEQVRRWKELDKAIATANAIRSNKKVLAQYPELKPLANYVVNLKTGVVVWPDNVSLVKENDADQITIDNPVIMLMKLEQLQGQLTQHFSDNNKFPVNDRRDSIKLAQINFEKFNAQKTFEALSYLVTVMSQKQLIDKLLKSYDKGLLQDYLHTIELANLESFDADSFAKHLQLMRQDRRQVKNLALILDVLARNIDLKEILKQLLQEPSLKNQYHYRHKETGKLLLRFLNSNSEEPLPEDGRGGEV</sequence>
<dbReference type="EMBL" id="JAHPJJ010000016">
    <property type="protein sequence ID" value="MBU9695665.1"/>
    <property type="molecule type" value="Genomic_DNA"/>
</dbReference>
<comment type="caution">
    <text evidence="1">The sequence shown here is derived from an EMBL/GenBank/DDBJ whole genome shotgun (WGS) entry which is preliminary data.</text>
</comment>
<name>A0ABS6IWJ3_9LACO</name>
<evidence type="ECO:0000313" key="1">
    <source>
        <dbReference type="EMBL" id="MBU9695665.1"/>
    </source>
</evidence>
<reference evidence="1 2" key="1">
    <citation type="submission" date="2021-06" db="EMBL/GenBank/DDBJ databases">
        <title>Limosilactobacillus angelus sp. nov., isolated from the human vagina.</title>
        <authorList>
            <person name="Chen Y.-S."/>
        </authorList>
    </citation>
    <scope>NUCLEOTIDE SEQUENCE [LARGE SCALE GENOMIC DNA]</scope>
    <source>
        <strain evidence="1 2">P5L02</strain>
    </source>
</reference>
<dbReference type="Proteomes" id="UP001196248">
    <property type="component" value="Unassembled WGS sequence"/>
</dbReference>
<evidence type="ECO:0000313" key="2">
    <source>
        <dbReference type="Proteomes" id="UP001196248"/>
    </source>
</evidence>
<protein>
    <submittedName>
        <fullName evidence="1">Uncharacterized protein</fullName>
    </submittedName>
</protein>
<accession>A0ABS6IWJ3</accession>
<organism evidence="1 2">
    <name type="scientific">Limosilactobacillus portuensis</name>
    <dbReference type="NCBI Taxonomy" id="2742601"/>
    <lineage>
        <taxon>Bacteria</taxon>
        <taxon>Bacillati</taxon>
        <taxon>Bacillota</taxon>
        <taxon>Bacilli</taxon>
        <taxon>Lactobacillales</taxon>
        <taxon>Lactobacillaceae</taxon>
        <taxon>Limosilactobacillus</taxon>
    </lineage>
</organism>
<dbReference type="RefSeq" id="WP_216972354.1">
    <property type="nucleotide sequence ID" value="NZ_JAHPJJ010000016.1"/>
</dbReference>